<proteinExistence type="predicted"/>
<dbReference type="Proteomes" id="UP000004810">
    <property type="component" value="Unassembled WGS sequence"/>
</dbReference>
<reference evidence="3" key="1">
    <citation type="submission" date="2012-08" db="EMBL/GenBank/DDBJ databases">
        <title>The Genome Sequence of Wuchereria bancrofti.</title>
        <authorList>
            <person name="Nutman T.B."/>
            <person name="Fink D.L."/>
            <person name="Russ C."/>
            <person name="Young S."/>
            <person name="Zeng Q."/>
            <person name="Koehrsen M."/>
            <person name="Alvarado L."/>
            <person name="Berlin A."/>
            <person name="Chapman S.B."/>
            <person name="Chen Z."/>
            <person name="Freedman E."/>
            <person name="Gellesch M."/>
            <person name="Goldberg J."/>
            <person name="Griggs A."/>
            <person name="Gujja S."/>
            <person name="Heilman E.R."/>
            <person name="Heiman D."/>
            <person name="Hepburn T."/>
            <person name="Howarth C."/>
            <person name="Jen D."/>
            <person name="Larson L."/>
            <person name="Lewis B."/>
            <person name="Mehta T."/>
            <person name="Park D."/>
            <person name="Pearson M."/>
            <person name="Roberts A."/>
            <person name="Saif S."/>
            <person name="Shea T."/>
            <person name="Shenoy N."/>
            <person name="Sisk P."/>
            <person name="Stolte C."/>
            <person name="Sykes S."/>
            <person name="Walk T."/>
            <person name="White J."/>
            <person name="Yandava C."/>
            <person name="Haas B."/>
            <person name="Henn M.R."/>
            <person name="Nusbaum C."/>
            <person name="Birren B."/>
        </authorList>
    </citation>
    <scope>NUCLEOTIDE SEQUENCE [LARGE SCALE GENOMIC DNA]</scope>
    <source>
        <strain evidence="3">NA</strain>
    </source>
</reference>
<comment type="caution">
    <text evidence="2">The sequence shown here is derived from an EMBL/GenBank/DDBJ whole genome shotgun (WGS) entry which is preliminary data.</text>
</comment>
<name>J9BJ00_WUCBA</name>
<accession>J9BJ00</accession>
<dbReference type="AlphaFoldDB" id="J9BJ00"/>
<feature type="region of interest" description="Disordered" evidence="1">
    <location>
        <begin position="38"/>
        <end position="59"/>
    </location>
</feature>
<protein>
    <submittedName>
        <fullName evidence="2">Uncharacterized protein</fullName>
    </submittedName>
</protein>
<organism evidence="2 3">
    <name type="scientific">Wuchereria bancrofti</name>
    <dbReference type="NCBI Taxonomy" id="6293"/>
    <lineage>
        <taxon>Eukaryota</taxon>
        <taxon>Metazoa</taxon>
        <taxon>Ecdysozoa</taxon>
        <taxon>Nematoda</taxon>
        <taxon>Chromadorea</taxon>
        <taxon>Rhabditida</taxon>
        <taxon>Spirurina</taxon>
        <taxon>Spiruromorpha</taxon>
        <taxon>Filarioidea</taxon>
        <taxon>Onchocercidae</taxon>
        <taxon>Wuchereria</taxon>
    </lineage>
</organism>
<evidence type="ECO:0000313" key="3">
    <source>
        <dbReference type="Proteomes" id="UP000004810"/>
    </source>
</evidence>
<dbReference type="EMBL" id="ADBV01000404">
    <property type="protein sequence ID" value="EJW87390.1"/>
    <property type="molecule type" value="Genomic_DNA"/>
</dbReference>
<evidence type="ECO:0000313" key="2">
    <source>
        <dbReference type="EMBL" id="EJW87390.1"/>
    </source>
</evidence>
<gene>
    <name evidence="2" type="ORF">WUBG_01695</name>
</gene>
<sequence>MTAAEELAELTKVFDVGERDAEEERTKSLMVTVEERKLKRQNWSTKNSETEDDSSPLENVEIESVSLPKLSKIPTETVLQNLSSLTAEFNAVVD</sequence>
<evidence type="ECO:0000256" key="1">
    <source>
        <dbReference type="SAM" id="MobiDB-lite"/>
    </source>
</evidence>